<sequence>MMMNLFSIFDPSTSNTYSLNWLSLIYFLMFIPNIYWIIPSKFFMLWNLMLNFIYKEMKITLKKHINSYNMLIFISLFIYILLNNFISLFPYIFNITSHLSMSLFLSFFFWLSFMLYGWMKNSFIMFIHLTPQGTPYILMPFMVMIESVSNLIRPLTLAIRLSANIIAGHLLMTLISQSSNNLNFKMINLMILIQTFLVILEIAVSFIQSYVFSILSILYSVETN</sequence>
<dbReference type="EMBL" id="OM677830">
    <property type="protein sequence ID" value="UZT67541.1"/>
    <property type="molecule type" value="Genomic_DNA"/>
</dbReference>
<keyword evidence="11 14" id="KW-0472">Membrane</keyword>
<dbReference type="SUPFAM" id="SSF81336">
    <property type="entry name" value="F1F0 ATP synthase subunit A"/>
    <property type="match status" value="1"/>
</dbReference>
<evidence type="ECO:0000256" key="13">
    <source>
        <dbReference type="RuleBase" id="RU004450"/>
    </source>
</evidence>
<dbReference type="Gene3D" id="1.20.120.220">
    <property type="entry name" value="ATP synthase, F0 complex, subunit A"/>
    <property type="match status" value="1"/>
</dbReference>
<dbReference type="NCBIfam" id="TIGR01131">
    <property type="entry name" value="ATP_synt_6_or_A"/>
    <property type="match status" value="1"/>
</dbReference>
<keyword evidence="12" id="KW-0066">ATP synthesis</keyword>
<evidence type="ECO:0000256" key="3">
    <source>
        <dbReference type="ARBA" id="ARBA00006810"/>
    </source>
</evidence>
<feature type="transmembrane region" description="Helical" evidence="14">
    <location>
        <begin position="70"/>
        <end position="93"/>
    </location>
</feature>
<comment type="similarity">
    <text evidence="3">Belongs to the ATPase A chain family.</text>
</comment>
<evidence type="ECO:0000256" key="7">
    <source>
        <dbReference type="ARBA" id="ARBA00022692"/>
    </source>
</evidence>
<dbReference type="PROSITE" id="PS00449">
    <property type="entry name" value="ATPASE_A"/>
    <property type="match status" value="1"/>
</dbReference>
<evidence type="ECO:0000256" key="8">
    <source>
        <dbReference type="ARBA" id="ARBA00022781"/>
    </source>
</evidence>
<reference evidence="15" key="1">
    <citation type="journal article" date="2022" name="Genes (Basel)">
        <title>Novel Gene Rearrangements in the Mitochondrial Genomes of Cynipoid Wasps (Hymenoptera: Cynipoidea).</title>
        <authorList>
            <person name="Shu X."/>
            <person name="Li Z."/>
            <person name="Yuan R."/>
            <person name="Tang P."/>
            <person name="Chen X."/>
        </authorList>
    </citation>
    <scope>NUCLEOTIDE SEQUENCE</scope>
</reference>
<comment type="function">
    <text evidence="1">Mitochondrial membrane ATP synthase (F(1)F(0) ATP synthase or Complex V) produces ATP from ADP in the presence of a proton gradient across the membrane which is generated by electron transport complexes of the respiratory chain. F-type ATPases consist of two structural domains, F(1) - containing the extramembraneous catalytic core and F(0) - containing the membrane proton channel, linked together by a central stalk and a peripheral stalk. During catalysis, ATP synthesis in the catalytic domain of F(1) is coupled via a rotary mechanism of the central stalk subunits to proton translocation. Key component of the proton channel; it may play a direct role in the translocation of protons across the membrane.</text>
</comment>
<proteinExistence type="inferred from homology"/>
<keyword evidence="5" id="KW-0813">Transport</keyword>
<dbReference type="InterPro" id="IPR035908">
    <property type="entry name" value="F0_ATP_A_sf"/>
</dbReference>
<evidence type="ECO:0000256" key="5">
    <source>
        <dbReference type="ARBA" id="ARBA00022448"/>
    </source>
</evidence>
<keyword evidence="15" id="KW-0496">Mitochondrion</keyword>
<feature type="transmembrane region" description="Helical" evidence="14">
    <location>
        <begin position="187"/>
        <end position="219"/>
    </location>
</feature>
<evidence type="ECO:0000256" key="6">
    <source>
        <dbReference type="ARBA" id="ARBA00022547"/>
    </source>
</evidence>
<dbReference type="InterPro" id="IPR045083">
    <property type="entry name" value="ATP_synth_F0_asu_bact/mt"/>
</dbReference>
<organism evidence="15">
    <name type="scientific">Ibalia sp. ZJUH 20220011</name>
    <dbReference type="NCBI Taxonomy" id="2943457"/>
    <lineage>
        <taxon>Eukaryota</taxon>
        <taxon>Metazoa</taxon>
        <taxon>Ecdysozoa</taxon>
        <taxon>Arthropoda</taxon>
        <taxon>Hexapoda</taxon>
        <taxon>Insecta</taxon>
        <taxon>Pterygota</taxon>
        <taxon>Neoptera</taxon>
        <taxon>Endopterygota</taxon>
        <taxon>Hymenoptera</taxon>
        <taxon>Apocrita</taxon>
        <taxon>Proctotrupomorpha</taxon>
        <taxon>Cynipoidea</taxon>
        <taxon>Ibaliidae</taxon>
        <taxon>Ibalia</taxon>
    </lineage>
</organism>
<geneLocation type="mitochondrion" evidence="15"/>
<dbReference type="AlphaFoldDB" id="A0A9E8GDX7"/>
<evidence type="ECO:0000256" key="4">
    <source>
        <dbReference type="ARBA" id="ARBA00011648"/>
    </source>
</evidence>
<dbReference type="InterPro" id="IPR023011">
    <property type="entry name" value="ATP_synth_F0_asu_AS"/>
</dbReference>
<keyword evidence="9 14" id="KW-1133">Transmembrane helix</keyword>
<keyword evidence="6" id="KW-0138">CF(0)</keyword>
<dbReference type="PANTHER" id="PTHR11410:SF0">
    <property type="entry name" value="ATP SYNTHASE SUBUNIT A"/>
    <property type="match status" value="1"/>
</dbReference>
<dbReference type="PRINTS" id="PR00123">
    <property type="entry name" value="ATPASEA"/>
</dbReference>
<evidence type="ECO:0000256" key="9">
    <source>
        <dbReference type="ARBA" id="ARBA00022989"/>
    </source>
</evidence>
<dbReference type="GO" id="GO:0046933">
    <property type="term" value="F:proton-transporting ATP synthase activity, rotational mechanism"/>
    <property type="evidence" value="ECO:0007669"/>
    <property type="project" value="TreeGrafter"/>
</dbReference>
<protein>
    <recommendedName>
        <fullName evidence="13">ATP synthase subunit a</fullName>
    </recommendedName>
</protein>
<name>A0A9E8GDX7_9HYME</name>
<comment type="subunit">
    <text evidence="4">F-type ATPases have 2 components, CF(1) - the catalytic core - and CF(0) - the membrane proton channel. CF(1) has five subunits: alpha(3), beta(3), gamma(1), delta(1), epsilon(1). CF(0) has three main subunits: a, b and c.</text>
</comment>
<comment type="subcellular location">
    <subcellularLocation>
        <location evidence="2">Membrane</location>
        <topology evidence="2">Multi-pass membrane protein</topology>
    </subcellularLocation>
    <subcellularLocation>
        <location evidence="13">Mitochondrion inner membrane</location>
        <topology evidence="13">Multi-pass membrane protein</topology>
    </subcellularLocation>
</comment>
<accession>A0A9E8GDX7</accession>
<evidence type="ECO:0000256" key="1">
    <source>
        <dbReference type="ARBA" id="ARBA00002070"/>
    </source>
</evidence>
<feature type="transmembrane region" description="Helical" evidence="14">
    <location>
        <begin position="20"/>
        <end position="49"/>
    </location>
</feature>
<keyword evidence="8" id="KW-0375">Hydrogen ion transport</keyword>
<evidence type="ECO:0000256" key="12">
    <source>
        <dbReference type="ARBA" id="ARBA00023310"/>
    </source>
</evidence>
<feature type="transmembrane region" description="Helical" evidence="14">
    <location>
        <begin position="123"/>
        <end position="145"/>
    </location>
</feature>
<dbReference type="InterPro" id="IPR000568">
    <property type="entry name" value="ATP_synth_F0_asu"/>
</dbReference>
<keyword evidence="7 14" id="KW-0812">Transmembrane</keyword>
<evidence type="ECO:0000313" key="15">
    <source>
        <dbReference type="EMBL" id="UZT67541.1"/>
    </source>
</evidence>
<dbReference type="GO" id="GO:0005743">
    <property type="term" value="C:mitochondrial inner membrane"/>
    <property type="evidence" value="ECO:0007669"/>
    <property type="project" value="UniProtKB-SubCell"/>
</dbReference>
<dbReference type="Pfam" id="PF00119">
    <property type="entry name" value="ATP-synt_A"/>
    <property type="match status" value="1"/>
</dbReference>
<dbReference type="CDD" id="cd00310">
    <property type="entry name" value="ATP-synt_Fo_a_6"/>
    <property type="match status" value="1"/>
</dbReference>
<evidence type="ECO:0000256" key="10">
    <source>
        <dbReference type="ARBA" id="ARBA00023065"/>
    </source>
</evidence>
<gene>
    <name evidence="15" type="primary">atp6</name>
</gene>
<dbReference type="GO" id="GO:0045259">
    <property type="term" value="C:proton-transporting ATP synthase complex"/>
    <property type="evidence" value="ECO:0007669"/>
    <property type="project" value="UniProtKB-KW"/>
</dbReference>
<evidence type="ECO:0000256" key="11">
    <source>
        <dbReference type="ARBA" id="ARBA00023136"/>
    </source>
</evidence>
<dbReference type="PANTHER" id="PTHR11410">
    <property type="entry name" value="ATP SYNTHASE SUBUNIT A"/>
    <property type="match status" value="1"/>
</dbReference>
<keyword evidence="10" id="KW-0406">Ion transport</keyword>
<evidence type="ECO:0000256" key="2">
    <source>
        <dbReference type="ARBA" id="ARBA00004141"/>
    </source>
</evidence>
<reference evidence="15" key="2">
    <citation type="submission" date="2022-02" db="EMBL/GenBank/DDBJ databases">
        <authorList>
            <person name="Shu X.H."/>
            <person name="Li Z.K."/>
            <person name="Tang P."/>
            <person name="Chen X.X."/>
        </authorList>
    </citation>
    <scope>NUCLEOTIDE SEQUENCE</scope>
</reference>
<feature type="transmembrane region" description="Helical" evidence="14">
    <location>
        <begin position="99"/>
        <end position="116"/>
    </location>
</feature>
<evidence type="ECO:0000256" key="14">
    <source>
        <dbReference type="SAM" id="Phobius"/>
    </source>
</evidence>